<evidence type="ECO:0000313" key="8">
    <source>
        <dbReference type="Proteomes" id="UP000035514"/>
    </source>
</evidence>
<evidence type="ECO:0000256" key="4">
    <source>
        <dbReference type="PROSITE-ProRule" id="PRU00433"/>
    </source>
</evidence>
<comment type="caution">
    <text evidence="7">The sequence shown here is derived from an EMBL/GenBank/DDBJ whole genome shotgun (WGS) entry which is preliminary data.</text>
</comment>
<reference evidence="7 8" key="1">
    <citation type="submission" date="2014-01" db="EMBL/GenBank/DDBJ databases">
        <title>Development of a Comparative Genomic Fingerprinting Assay for High Resolution Genotyping of Arcobacter butzleri.</title>
        <authorList>
            <person name="Webb A.L."/>
            <person name="Inglis G.D."/>
            <person name="Kruczkiewicz P."/>
            <person name="Selinger L.B."/>
            <person name="Taboada E.N."/>
        </authorList>
    </citation>
    <scope>NUCLEOTIDE SEQUENCE [LARGE SCALE GENOMIC DNA]</scope>
    <source>
        <strain evidence="7 8">L348</strain>
    </source>
</reference>
<dbReference type="Pfam" id="PF00034">
    <property type="entry name" value="Cytochrom_C"/>
    <property type="match status" value="2"/>
</dbReference>
<sequence length="342" mass="38011">MRELKILAVVIVLTLITYWGVEPFAHSQMHPHVSPANFNFAAADKESAKEGIEKAEKALAEAEKAGVEKAIHSAKTDLEAKKTFEKEINDFWASNEESIKVTGDVANGETLVTTNCTACHSIESKGFPQIMDNASAGAAYGVTPPDLGTAGKLYTKEYLVAFVKNPALASKTSHKFVDGKVHPMPGYDWMPAQDVADIVAYLQSIAPKEMTNKEVFHDACQRCHDIKYADMKGKTMSSFTAHSDIKAYMGKLPPDLSQYIRSRGHEYLETFVNDPQKQLEGTAMPRVGLSEESQKQVISYLEEVGDSKKVQREELGPKFLIYLVVFAIFAFLWKASKWRDVH</sequence>
<evidence type="ECO:0000256" key="3">
    <source>
        <dbReference type="ARBA" id="ARBA00023004"/>
    </source>
</evidence>
<dbReference type="AlphaFoldDB" id="A0A0G9K1V1"/>
<keyword evidence="2 4" id="KW-0479">Metal-binding</keyword>
<dbReference type="PROSITE" id="PS51007">
    <property type="entry name" value="CYTC"/>
    <property type="match status" value="2"/>
</dbReference>
<dbReference type="RefSeq" id="WP_046997109.1">
    <property type="nucleotide sequence ID" value="NZ_JAIQ01000133.1"/>
</dbReference>
<feature type="domain" description="Cytochrome c" evidence="6">
    <location>
        <begin position="103"/>
        <end position="206"/>
    </location>
</feature>
<keyword evidence="5" id="KW-1133">Transmembrane helix</keyword>
<feature type="domain" description="Cytochrome c" evidence="6">
    <location>
        <begin position="207"/>
        <end position="305"/>
    </location>
</feature>
<evidence type="ECO:0000313" key="7">
    <source>
        <dbReference type="EMBL" id="KLD98152.1"/>
    </source>
</evidence>
<gene>
    <name evidence="7" type="ORF">AA20_09695</name>
</gene>
<keyword evidence="5" id="KW-0472">Membrane</keyword>
<evidence type="ECO:0000256" key="1">
    <source>
        <dbReference type="ARBA" id="ARBA00022617"/>
    </source>
</evidence>
<organism evidence="7 8">
    <name type="scientific">Aliarcobacter butzleri L348</name>
    <dbReference type="NCBI Taxonomy" id="1447256"/>
    <lineage>
        <taxon>Bacteria</taxon>
        <taxon>Pseudomonadati</taxon>
        <taxon>Campylobacterota</taxon>
        <taxon>Epsilonproteobacteria</taxon>
        <taxon>Campylobacterales</taxon>
        <taxon>Arcobacteraceae</taxon>
        <taxon>Aliarcobacter</taxon>
    </lineage>
</organism>
<dbReference type="GO" id="GO:0009055">
    <property type="term" value="F:electron transfer activity"/>
    <property type="evidence" value="ECO:0007669"/>
    <property type="project" value="InterPro"/>
</dbReference>
<feature type="transmembrane region" description="Helical" evidence="5">
    <location>
        <begin position="319"/>
        <end position="336"/>
    </location>
</feature>
<keyword evidence="1 4" id="KW-0349">Heme</keyword>
<proteinExistence type="predicted"/>
<protein>
    <submittedName>
        <fullName evidence="7">Cytochrome C</fullName>
    </submittedName>
</protein>
<keyword evidence="3 4" id="KW-0408">Iron</keyword>
<evidence type="ECO:0000256" key="5">
    <source>
        <dbReference type="SAM" id="Phobius"/>
    </source>
</evidence>
<evidence type="ECO:0000259" key="6">
    <source>
        <dbReference type="PROSITE" id="PS51007"/>
    </source>
</evidence>
<evidence type="ECO:0000256" key="2">
    <source>
        <dbReference type="ARBA" id="ARBA00022723"/>
    </source>
</evidence>
<name>A0A0G9K1V1_9BACT</name>
<dbReference type="InterPro" id="IPR021195">
    <property type="entry name" value="Ubol_Cyt_c_Rdtase_Cyt_c_su_prd"/>
</dbReference>
<dbReference type="PIRSF" id="PIRSF019225">
    <property type="entry name" value="Ubol_Cyt_c_Rdtase_Cyt_c_su_prd"/>
    <property type="match status" value="1"/>
</dbReference>
<keyword evidence="5" id="KW-0812">Transmembrane</keyword>
<dbReference type="Proteomes" id="UP000035514">
    <property type="component" value="Unassembled WGS sequence"/>
</dbReference>
<dbReference type="SUPFAM" id="SSF46626">
    <property type="entry name" value="Cytochrome c"/>
    <property type="match status" value="2"/>
</dbReference>
<dbReference type="Gene3D" id="1.10.760.10">
    <property type="entry name" value="Cytochrome c-like domain"/>
    <property type="match status" value="2"/>
</dbReference>
<accession>A0A0G9K1V1</accession>
<dbReference type="GO" id="GO:0046872">
    <property type="term" value="F:metal ion binding"/>
    <property type="evidence" value="ECO:0007669"/>
    <property type="project" value="UniProtKB-KW"/>
</dbReference>
<dbReference type="PATRIC" id="fig|1447256.3.peg.1895"/>
<dbReference type="GO" id="GO:0020037">
    <property type="term" value="F:heme binding"/>
    <property type="evidence" value="ECO:0007669"/>
    <property type="project" value="InterPro"/>
</dbReference>
<dbReference type="InterPro" id="IPR009056">
    <property type="entry name" value="Cyt_c-like_dom"/>
</dbReference>
<dbReference type="InterPro" id="IPR036909">
    <property type="entry name" value="Cyt_c-like_dom_sf"/>
</dbReference>
<dbReference type="EMBL" id="JAIQ01000133">
    <property type="protein sequence ID" value="KLD98152.1"/>
    <property type="molecule type" value="Genomic_DNA"/>
</dbReference>